<dbReference type="InterPro" id="IPR015057">
    <property type="entry name" value="Rv2632c-like"/>
</dbReference>
<dbReference type="AlphaFoldDB" id="A0A1G9RE76"/>
<evidence type="ECO:0000313" key="1">
    <source>
        <dbReference type="EMBL" id="SDM21524.1"/>
    </source>
</evidence>
<evidence type="ECO:0008006" key="3">
    <source>
        <dbReference type="Google" id="ProtNLM"/>
    </source>
</evidence>
<dbReference type="STRING" id="1196353.SAMN05444921_105160"/>
<organism evidence="1 2">
    <name type="scientific">Streptomyces wuyuanensis</name>
    <dbReference type="NCBI Taxonomy" id="1196353"/>
    <lineage>
        <taxon>Bacteria</taxon>
        <taxon>Bacillati</taxon>
        <taxon>Actinomycetota</taxon>
        <taxon>Actinomycetes</taxon>
        <taxon>Kitasatosporales</taxon>
        <taxon>Streptomycetaceae</taxon>
        <taxon>Streptomyces</taxon>
    </lineage>
</organism>
<dbReference type="RefSeq" id="WP_093653501.1">
    <property type="nucleotide sequence ID" value="NZ_FNHI01000005.1"/>
</dbReference>
<dbReference type="SUPFAM" id="SSF143212">
    <property type="entry name" value="Rv2632c-like"/>
    <property type="match status" value="1"/>
</dbReference>
<accession>A0A1G9RE76</accession>
<dbReference type="EMBL" id="FNHI01000005">
    <property type="protein sequence ID" value="SDM21524.1"/>
    <property type="molecule type" value="Genomic_DNA"/>
</dbReference>
<name>A0A1G9RE76_9ACTN</name>
<dbReference type="Gene3D" id="3.30.160.240">
    <property type="entry name" value="Rv1738"/>
    <property type="match status" value="1"/>
</dbReference>
<dbReference type="Pfam" id="PF08962">
    <property type="entry name" value="Rv2632c-like"/>
    <property type="match status" value="1"/>
</dbReference>
<keyword evidence="2" id="KW-1185">Reference proteome</keyword>
<dbReference type="OrthoDB" id="4828144at2"/>
<dbReference type="Proteomes" id="UP000199063">
    <property type="component" value="Unassembled WGS sequence"/>
</dbReference>
<proteinExistence type="predicted"/>
<evidence type="ECO:0000313" key="2">
    <source>
        <dbReference type="Proteomes" id="UP000199063"/>
    </source>
</evidence>
<protein>
    <recommendedName>
        <fullName evidence="3">DUF1876 domain-containing protein</fullName>
    </recommendedName>
</protein>
<gene>
    <name evidence="1" type="ORF">SAMN05444921_105160</name>
</gene>
<reference evidence="2" key="1">
    <citation type="submission" date="2016-10" db="EMBL/GenBank/DDBJ databases">
        <authorList>
            <person name="Varghese N."/>
            <person name="Submissions S."/>
        </authorList>
    </citation>
    <scope>NUCLEOTIDE SEQUENCE [LARGE SCALE GENOMIC DNA]</scope>
    <source>
        <strain evidence="2">CGMCC 4.7042</strain>
    </source>
</reference>
<dbReference type="InterPro" id="IPR038070">
    <property type="entry name" value="Rv2632c-like_sf"/>
</dbReference>
<sequence length="90" mass="10094">MRTKKWNVEIVITESDRTTQAEARLRGQNAELYVGEGTAHRNRADRDIPHIGDELAVARALNGVSHSLLHEVAAEIESRTGEQVHRLREG</sequence>
<dbReference type="GeneID" id="40829287"/>